<dbReference type="GO" id="GO:0006364">
    <property type="term" value="P:rRNA processing"/>
    <property type="evidence" value="ECO:0007669"/>
    <property type="project" value="UniProtKB-KW"/>
</dbReference>
<dbReference type="InterPro" id="IPR001680">
    <property type="entry name" value="WD40_rpt"/>
</dbReference>
<dbReference type="SUPFAM" id="SSF50978">
    <property type="entry name" value="WD40 repeat-like"/>
    <property type="match status" value="1"/>
</dbReference>
<dbReference type="WBParaSite" id="TREG1_47900.1">
    <property type="protein sequence ID" value="TREG1_47900.1"/>
    <property type="gene ID" value="TREG1_47900"/>
</dbReference>
<evidence type="ECO:0000256" key="8">
    <source>
        <dbReference type="PROSITE-ProRule" id="PRU00221"/>
    </source>
</evidence>
<dbReference type="GO" id="GO:0045943">
    <property type="term" value="P:positive regulation of transcription by RNA polymerase I"/>
    <property type="evidence" value="ECO:0007669"/>
    <property type="project" value="TreeGrafter"/>
</dbReference>
<evidence type="ECO:0000256" key="6">
    <source>
        <dbReference type="ARBA" id="ARBA00023242"/>
    </source>
</evidence>
<dbReference type="InterPro" id="IPR036322">
    <property type="entry name" value="WD40_repeat_dom_sf"/>
</dbReference>
<dbReference type="Proteomes" id="UP000050795">
    <property type="component" value="Unassembled WGS sequence"/>
</dbReference>
<keyword evidence="6" id="KW-0539">Nucleus</keyword>
<accession>A0AA85JNZ9</accession>
<keyword evidence="5" id="KW-0677">Repeat</keyword>
<dbReference type="GO" id="GO:0005730">
    <property type="term" value="C:nucleolus"/>
    <property type="evidence" value="ECO:0007669"/>
    <property type="project" value="UniProtKB-SubCell"/>
</dbReference>
<keyword evidence="3" id="KW-0698">rRNA processing</keyword>
<evidence type="ECO:0000256" key="4">
    <source>
        <dbReference type="ARBA" id="ARBA00022574"/>
    </source>
</evidence>
<proteinExistence type="predicted"/>
<evidence type="ECO:0000256" key="7">
    <source>
        <dbReference type="ARBA" id="ARBA00045437"/>
    </source>
</evidence>
<dbReference type="Pfam" id="PF00400">
    <property type="entry name" value="WD40"/>
    <property type="match status" value="2"/>
</dbReference>
<name>A0AA85JNZ9_TRIRE</name>
<dbReference type="PROSITE" id="PS00678">
    <property type="entry name" value="WD_REPEATS_1"/>
    <property type="match status" value="1"/>
</dbReference>
<keyword evidence="10" id="KW-1185">Reference proteome</keyword>
<dbReference type="Pfam" id="PF09384">
    <property type="entry name" value="UTP15_C"/>
    <property type="match status" value="1"/>
</dbReference>
<reference evidence="10" key="1">
    <citation type="submission" date="2022-06" db="EMBL/GenBank/DDBJ databases">
        <authorList>
            <person name="Berger JAMES D."/>
            <person name="Berger JAMES D."/>
        </authorList>
    </citation>
    <scope>NUCLEOTIDE SEQUENCE [LARGE SCALE GENOMIC DNA]</scope>
</reference>
<dbReference type="InterPro" id="IPR019775">
    <property type="entry name" value="WD40_repeat_CS"/>
</dbReference>
<dbReference type="Gene3D" id="2.130.10.10">
    <property type="entry name" value="YVTN repeat-like/Quinoprotein amine dehydrogenase"/>
    <property type="match status" value="2"/>
</dbReference>
<evidence type="ECO:0000256" key="5">
    <source>
        <dbReference type="ARBA" id="ARBA00022737"/>
    </source>
</evidence>
<dbReference type="PANTHER" id="PTHR19924">
    <property type="entry name" value="UTP15 U3 SMALL NUCLEOLAR RNA-ASSOCIATED PROTEIN 15 FAMILY MEMBER"/>
    <property type="match status" value="1"/>
</dbReference>
<evidence type="ECO:0000256" key="2">
    <source>
        <dbReference type="ARBA" id="ARBA00018260"/>
    </source>
</evidence>
<evidence type="ECO:0000256" key="3">
    <source>
        <dbReference type="ARBA" id="ARBA00022552"/>
    </source>
</evidence>
<dbReference type="InterPro" id="IPR018983">
    <property type="entry name" value="U3_snoRNA-assocProt_15_C"/>
</dbReference>
<comment type="function">
    <text evidence="7">Ribosome biogenesis factor. Involved in nucleolar processing of pre-18S ribosomal RNA. Required for optimal pre-ribosomal RNA transcription by RNA polymerase I. Part of the small subunit (SSU) processome, first precursor of the small eukaryotic ribosomal subunit. During the assembly of the SSU processome in the nucleolus, many ribosome biogenesis factors, an RNA chaperone and ribosomal proteins associate with the nascent pre-rRNA and work in concert to generate RNA folding, modifications, rearrangements and cleavage as well as targeted degradation of pre-ribosomal RNA by the RNA exosome.</text>
</comment>
<evidence type="ECO:0000259" key="9">
    <source>
        <dbReference type="Pfam" id="PF09384"/>
    </source>
</evidence>
<keyword evidence="4 8" id="KW-0853">WD repeat</keyword>
<protein>
    <recommendedName>
        <fullName evidence="2">U3 small nucleolar RNA-associated protein 15 homolog</fullName>
    </recommendedName>
</protein>
<evidence type="ECO:0000313" key="11">
    <source>
        <dbReference type="WBParaSite" id="TREG1_47900.1"/>
    </source>
</evidence>
<sequence length="611" mass="68861">MMPVAHSVLAPYVQKQGAVGVWDEYKNGKPVQLAHRINSVAICSSPPYKYGLPDGYNVNLYKCDGDKRFRKLGGFSARVMCCAFRNDGKMIIVGEEGGTVRMCTTDKNKFHLRKIKAHKGSVSMALFSMDGLRAASLGSDAKVRIWDVTLGSRLGEYSVNVEKEVARAMTMGRDNNNLLCYGDLNGNVVICDIREPKPVSKITVPVAVSALSLNKTDKILAIAAGSVVQSWDFSAKKFLNYGESQSLHLHYKVITGMFIEHHPVTDEEVLFSVSLDKLVKFTDLQNGKELHQLQCSTPLTAVGVTPKCETIVIGGERGFVKIKHYDRKLNSSFSQKQNETVPSDTEEPYISLLSEFSKPKKKDRFMLMTMNEWSEVPVTSSRRAPKDWFSTDEVDKVSKPVVPLVHQQTEISLSSRSFYAHTLTNTSSRVDTLLRRFNHSRALTLALTCQSWMRRSRKTTPPDPRYCLNMSLAVIRELIRRDTLNAAVAGRDNHQLEYIFRFIYNNVWKKDAAAVCLELYHCILNTYTSEELMEINGFRKVNRLLELTASNLYSLRRIVDTITCQSHGLTESNNKDVTEDIHNLPLSNIKESPDSKHFITPAKKRAKTESV</sequence>
<reference evidence="11" key="2">
    <citation type="submission" date="2023-11" db="UniProtKB">
        <authorList>
            <consortium name="WormBaseParasite"/>
        </authorList>
    </citation>
    <scope>IDENTIFICATION</scope>
</reference>
<comment type="subcellular location">
    <subcellularLocation>
        <location evidence="1">Nucleus</location>
        <location evidence="1">Nucleolus</location>
    </subcellularLocation>
</comment>
<dbReference type="InterPro" id="IPR015943">
    <property type="entry name" value="WD40/YVTN_repeat-like_dom_sf"/>
</dbReference>
<feature type="domain" description="U3 small nucleolar RNA-associated protein 15 C-terminal" evidence="9">
    <location>
        <begin position="427"/>
        <end position="530"/>
    </location>
</feature>
<evidence type="ECO:0000256" key="1">
    <source>
        <dbReference type="ARBA" id="ARBA00004604"/>
    </source>
</evidence>
<dbReference type="PROSITE" id="PS50294">
    <property type="entry name" value="WD_REPEATS_REGION"/>
    <property type="match status" value="1"/>
</dbReference>
<dbReference type="PANTHER" id="PTHR19924:SF26">
    <property type="entry name" value="U3 SMALL NUCLEOLAR RNA-ASSOCIATED PROTEIN 15 HOMOLOG"/>
    <property type="match status" value="1"/>
</dbReference>
<dbReference type="SMART" id="SM00320">
    <property type="entry name" value="WD40"/>
    <property type="match status" value="5"/>
</dbReference>
<dbReference type="PROSITE" id="PS50082">
    <property type="entry name" value="WD_REPEATS_2"/>
    <property type="match status" value="1"/>
</dbReference>
<dbReference type="AlphaFoldDB" id="A0AA85JNZ9"/>
<evidence type="ECO:0000313" key="10">
    <source>
        <dbReference type="Proteomes" id="UP000050795"/>
    </source>
</evidence>
<organism evidence="10 11">
    <name type="scientific">Trichobilharzia regenti</name>
    <name type="common">Nasal bird schistosome</name>
    <dbReference type="NCBI Taxonomy" id="157069"/>
    <lineage>
        <taxon>Eukaryota</taxon>
        <taxon>Metazoa</taxon>
        <taxon>Spiralia</taxon>
        <taxon>Lophotrochozoa</taxon>
        <taxon>Platyhelminthes</taxon>
        <taxon>Trematoda</taxon>
        <taxon>Digenea</taxon>
        <taxon>Strigeidida</taxon>
        <taxon>Schistosomatoidea</taxon>
        <taxon>Schistosomatidae</taxon>
        <taxon>Trichobilharzia</taxon>
    </lineage>
</organism>
<feature type="repeat" description="WD" evidence="8">
    <location>
        <begin position="115"/>
        <end position="156"/>
    </location>
</feature>